<dbReference type="EMBL" id="SJZI01000043">
    <property type="protein sequence ID" value="TCJ13764.1"/>
    <property type="molecule type" value="Genomic_DNA"/>
</dbReference>
<name>A0A4R1BA22_9BACT</name>
<feature type="signal peptide" evidence="2">
    <location>
        <begin position="1"/>
        <end position="20"/>
    </location>
</feature>
<protein>
    <recommendedName>
        <fullName evidence="5">DUF680 domain-containing protein</fullName>
    </recommendedName>
</protein>
<keyword evidence="4" id="KW-1185">Reference proteome</keyword>
<evidence type="ECO:0000256" key="2">
    <source>
        <dbReference type="SAM" id="SignalP"/>
    </source>
</evidence>
<feature type="region of interest" description="Disordered" evidence="1">
    <location>
        <begin position="69"/>
        <end position="111"/>
    </location>
</feature>
<feature type="region of interest" description="Disordered" evidence="1">
    <location>
        <begin position="19"/>
        <end position="57"/>
    </location>
</feature>
<reference evidence="3 4" key="1">
    <citation type="submission" date="2019-03" db="EMBL/GenBank/DDBJ databases">
        <authorList>
            <person name="Kim M.K.M."/>
        </authorList>
    </citation>
    <scope>NUCLEOTIDE SEQUENCE [LARGE SCALE GENOMIC DNA]</scope>
    <source>
        <strain evidence="3 4">17J68-12</strain>
    </source>
</reference>
<dbReference type="OrthoDB" id="852315at2"/>
<feature type="chain" id="PRO_5020236949" description="DUF680 domain-containing protein" evidence="2">
    <location>
        <begin position="21"/>
        <end position="111"/>
    </location>
</feature>
<dbReference type="AlphaFoldDB" id="A0A4R1BA22"/>
<accession>A0A4R1BA22</accession>
<feature type="compositionally biased region" description="Basic and acidic residues" evidence="1">
    <location>
        <begin position="70"/>
        <end position="79"/>
    </location>
</feature>
<dbReference type="Proteomes" id="UP000295334">
    <property type="component" value="Unassembled WGS sequence"/>
</dbReference>
<dbReference type="RefSeq" id="WP_131449671.1">
    <property type="nucleotide sequence ID" value="NZ_SJZI01000043.1"/>
</dbReference>
<keyword evidence="2" id="KW-0732">Signal</keyword>
<comment type="caution">
    <text evidence="3">The sequence shown here is derived from an EMBL/GenBank/DDBJ whole genome shotgun (WGS) entry which is preliminary data.</text>
</comment>
<evidence type="ECO:0000256" key="1">
    <source>
        <dbReference type="SAM" id="MobiDB-lite"/>
    </source>
</evidence>
<sequence>MKRWIWVAGLLLCSAAGVSAQSTGAGNASRKKAAVSATGNRASLHKTPEKRVERYKKVSEKVVAQPEPLQEDKIYDWKDGQSATPTGHEAAPVNGQGYRAPRKDSLRRERR</sequence>
<evidence type="ECO:0000313" key="4">
    <source>
        <dbReference type="Proteomes" id="UP000295334"/>
    </source>
</evidence>
<evidence type="ECO:0000313" key="3">
    <source>
        <dbReference type="EMBL" id="TCJ13764.1"/>
    </source>
</evidence>
<feature type="compositionally biased region" description="Basic and acidic residues" evidence="1">
    <location>
        <begin position="46"/>
        <end position="57"/>
    </location>
</feature>
<feature type="compositionally biased region" description="Basic and acidic residues" evidence="1">
    <location>
        <begin position="101"/>
        <end position="111"/>
    </location>
</feature>
<evidence type="ECO:0008006" key="5">
    <source>
        <dbReference type="Google" id="ProtNLM"/>
    </source>
</evidence>
<gene>
    <name evidence="3" type="ORF">EPD60_11765</name>
</gene>
<proteinExistence type="predicted"/>
<organism evidence="3 4">
    <name type="scientific">Flaviaesturariibacter flavus</name>
    <dbReference type="NCBI Taxonomy" id="2502780"/>
    <lineage>
        <taxon>Bacteria</taxon>
        <taxon>Pseudomonadati</taxon>
        <taxon>Bacteroidota</taxon>
        <taxon>Chitinophagia</taxon>
        <taxon>Chitinophagales</taxon>
        <taxon>Chitinophagaceae</taxon>
        <taxon>Flaviaestuariibacter</taxon>
    </lineage>
</organism>